<feature type="domain" description="Acyclic terpene utilisation N-terminal" evidence="2">
    <location>
        <begin position="97"/>
        <end position="217"/>
    </location>
</feature>
<dbReference type="Proteomes" id="UP001610335">
    <property type="component" value="Unassembled WGS sequence"/>
</dbReference>
<protein>
    <recommendedName>
        <fullName evidence="6">DUF1446-domain-containing protein</fullName>
    </recommendedName>
</protein>
<feature type="region of interest" description="Disordered" evidence="1">
    <location>
        <begin position="464"/>
        <end position="513"/>
    </location>
</feature>
<dbReference type="InterPro" id="IPR025496">
    <property type="entry name" value="DUF4387"/>
</dbReference>
<gene>
    <name evidence="4" type="ORF">BDW59DRAFT_180673</name>
</gene>
<dbReference type="Pfam" id="PF14330">
    <property type="entry name" value="DUF4387"/>
    <property type="match status" value="1"/>
</dbReference>
<dbReference type="Pfam" id="PF07287">
    <property type="entry name" value="AtuA"/>
    <property type="match status" value="1"/>
</dbReference>
<feature type="compositionally biased region" description="Polar residues" evidence="1">
    <location>
        <begin position="504"/>
        <end position="513"/>
    </location>
</feature>
<evidence type="ECO:0000313" key="4">
    <source>
        <dbReference type="EMBL" id="KAL2823384.1"/>
    </source>
</evidence>
<evidence type="ECO:0000259" key="3">
    <source>
        <dbReference type="Pfam" id="PF14330"/>
    </source>
</evidence>
<organism evidence="4 5">
    <name type="scientific">Aspergillus cavernicola</name>
    <dbReference type="NCBI Taxonomy" id="176166"/>
    <lineage>
        <taxon>Eukaryota</taxon>
        <taxon>Fungi</taxon>
        <taxon>Dikarya</taxon>
        <taxon>Ascomycota</taxon>
        <taxon>Pezizomycotina</taxon>
        <taxon>Eurotiomycetes</taxon>
        <taxon>Eurotiomycetidae</taxon>
        <taxon>Eurotiales</taxon>
        <taxon>Aspergillaceae</taxon>
        <taxon>Aspergillus</taxon>
        <taxon>Aspergillus subgen. Nidulantes</taxon>
    </lineage>
</organism>
<dbReference type="InterPro" id="IPR010839">
    <property type="entry name" value="AtuA_N"/>
</dbReference>
<evidence type="ECO:0000259" key="2">
    <source>
        <dbReference type="Pfam" id="PF07287"/>
    </source>
</evidence>
<evidence type="ECO:0008006" key="6">
    <source>
        <dbReference type="Google" id="ProtNLM"/>
    </source>
</evidence>
<evidence type="ECO:0000256" key="1">
    <source>
        <dbReference type="SAM" id="MobiDB-lite"/>
    </source>
</evidence>
<dbReference type="EMBL" id="JBFXLS010000053">
    <property type="protein sequence ID" value="KAL2823384.1"/>
    <property type="molecule type" value="Genomic_DNA"/>
</dbReference>
<proteinExistence type="predicted"/>
<feature type="domain" description="DUF4387" evidence="3">
    <location>
        <begin position="529"/>
        <end position="625"/>
    </location>
</feature>
<sequence length="629" mass="68902">MAKDELRIFTPIGMLGYGFSEDIFWSTMAEGVDAVILDAGSTDSGPSKLALGKSVCTRQAYERDLDILVAGCHVYRKPLLIGSAGGDGSTRGVDLFVDIIKEVIVKKGYRPMKVVSIEAEISKSTVRDQFEKGLVQPCGIAVPELQPQNIDDATRIVAQMGIEPWLKAMGEHPDFDIIVGGRSYDPSPYAAFCVYHGITDLGVAYHMGKIMECGALCSVPKSREALAIVRKDSFDIRALDLRSRCTALSVASHTLYEKTRPDILTGPGGDLCLQDSQYEELPDQRTVRVRGARFVSVEKGEYTIKLEAARQNGFHSMFIGGFTDRILINQLDDFLSRAKHTVREACHFPFELEFRVYGRDGTSVCAEAIDALAQTTMPNEVGICGHARAATQEEAAHVAHTARVFCMHASYPNQRATGGNFAMPFAPFDIPLGPVCEFCIYHTMVVNDPTEHFTVREQLVHGDNTTAPTVPRVERRATGAESHVEKPKSAMKQNDMLPRESASDHTPNGHQSVSVLGNIAPPASGHVFLADLANIIRSKNAGPYELTLDVMFHDAESVAKVKKTNILTRATIAKLYGVPEADIIACLWWHPAHAFKATLKRPIPCGGFLDRDAHGSAQHMPLMELQIPV</sequence>
<accession>A0ABR4I6K0</accession>
<feature type="compositionally biased region" description="Basic and acidic residues" evidence="1">
    <location>
        <begin position="472"/>
        <end position="488"/>
    </location>
</feature>
<evidence type="ECO:0000313" key="5">
    <source>
        <dbReference type="Proteomes" id="UP001610335"/>
    </source>
</evidence>
<keyword evidence="5" id="KW-1185">Reference proteome</keyword>
<name>A0ABR4I6K0_9EURO</name>
<comment type="caution">
    <text evidence="4">The sequence shown here is derived from an EMBL/GenBank/DDBJ whole genome shotgun (WGS) entry which is preliminary data.</text>
</comment>
<reference evidence="4 5" key="1">
    <citation type="submission" date="2024-07" db="EMBL/GenBank/DDBJ databases">
        <title>Section-level genome sequencing and comparative genomics of Aspergillus sections Usti and Cavernicolus.</title>
        <authorList>
            <consortium name="Lawrence Berkeley National Laboratory"/>
            <person name="Nybo J.L."/>
            <person name="Vesth T.C."/>
            <person name="Theobald S."/>
            <person name="Frisvad J.C."/>
            <person name="Larsen T.O."/>
            <person name="Kjaerboelling I."/>
            <person name="Rothschild-Mancinelli K."/>
            <person name="Lyhne E.K."/>
            <person name="Kogle M.E."/>
            <person name="Barry K."/>
            <person name="Clum A."/>
            <person name="Na H."/>
            <person name="Ledsgaard L."/>
            <person name="Lin J."/>
            <person name="Lipzen A."/>
            <person name="Kuo A."/>
            <person name="Riley R."/>
            <person name="Mondo S."/>
            <person name="LaButti K."/>
            <person name="Haridas S."/>
            <person name="Pangalinan J."/>
            <person name="Salamov A.A."/>
            <person name="Simmons B.A."/>
            <person name="Magnuson J.K."/>
            <person name="Chen J."/>
            <person name="Drula E."/>
            <person name="Henrissat B."/>
            <person name="Wiebenga A."/>
            <person name="Lubbers R.J."/>
            <person name="Gomes A.C."/>
            <person name="Makela M.R."/>
            <person name="Stajich J."/>
            <person name="Grigoriev I.V."/>
            <person name="Mortensen U.H."/>
            <person name="De vries R.P."/>
            <person name="Baker S.E."/>
            <person name="Andersen M.R."/>
        </authorList>
    </citation>
    <scope>NUCLEOTIDE SEQUENCE [LARGE SCALE GENOMIC DNA]</scope>
    <source>
        <strain evidence="4 5">CBS 600.67</strain>
    </source>
</reference>